<name>A0A0A9BMP1_ARUDO</name>
<proteinExistence type="predicted"/>
<organism evidence="1">
    <name type="scientific">Arundo donax</name>
    <name type="common">Giant reed</name>
    <name type="synonym">Donax arundinaceus</name>
    <dbReference type="NCBI Taxonomy" id="35708"/>
    <lineage>
        <taxon>Eukaryota</taxon>
        <taxon>Viridiplantae</taxon>
        <taxon>Streptophyta</taxon>
        <taxon>Embryophyta</taxon>
        <taxon>Tracheophyta</taxon>
        <taxon>Spermatophyta</taxon>
        <taxon>Magnoliopsida</taxon>
        <taxon>Liliopsida</taxon>
        <taxon>Poales</taxon>
        <taxon>Poaceae</taxon>
        <taxon>PACMAD clade</taxon>
        <taxon>Arundinoideae</taxon>
        <taxon>Arundineae</taxon>
        <taxon>Arundo</taxon>
    </lineage>
</organism>
<reference evidence="1" key="2">
    <citation type="journal article" date="2015" name="Data Brief">
        <title>Shoot transcriptome of the giant reed, Arundo donax.</title>
        <authorList>
            <person name="Barrero R.A."/>
            <person name="Guerrero F.D."/>
            <person name="Moolhuijzen P."/>
            <person name="Goolsby J.A."/>
            <person name="Tidwell J."/>
            <person name="Bellgard S.E."/>
            <person name="Bellgard M.I."/>
        </authorList>
    </citation>
    <scope>NUCLEOTIDE SEQUENCE</scope>
    <source>
        <tissue evidence="1">Shoot tissue taken approximately 20 cm above the soil surface</tissue>
    </source>
</reference>
<protein>
    <submittedName>
        <fullName evidence="1">Uncharacterized protein</fullName>
    </submittedName>
</protein>
<reference evidence="1" key="1">
    <citation type="submission" date="2014-09" db="EMBL/GenBank/DDBJ databases">
        <authorList>
            <person name="Magalhaes I.L.F."/>
            <person name="Oliveira U."/>
            <person name="Santos F.R."/>
            <person name="Vidigal T.H.D.A."/>
            <person name="Brescovit A.D."/>
            <person name="Santos A.J."/>
        </authorList>
    </citation>
    <scope>NUCLEOTIDE SEQUENCE</scope>
    <source>
        <tissue evidence="1">Shoot tissue taken approximately 20 cm above the soil surface</tissue>
    </source>
</reference>
<evidence type="ECO:0000313" key="1">
    <source>
        <dbReference type="EMBL" id="JAD60537.1"/>
    </source>
</evidence>
<accession>A0A0A9BMP1</accession>
<dbReference type="AlphaFoldDB" id="A0A0A9BMP1"/>
<dbReference type="EMBL" id="GBRH01237358">
    <property type="protein sequence ID" value="JAD60537.1"/>
    <property type="molecule type" value="Transcribed_RNA"/>
</dbReference>
<sequence>MSFLVAVVTEVLSSAIAIKCSTISATICFSHLCHLTYCILL</sequence>